<keyword evidence="1" id="KW-1133">Transmembrane helix</keyword>
<dbReference type="HOGENOM" id="CLU_1627437_0_0_1"/>
<name>K1XPQ5_MARBU</name>
<evidence type="ECO:0000256" key="1">
    <source>
        <dbReference type="SAM" id="Phobius"/>
    </source>
</evidence>
<evidence type="ECO:0008006" key="4">
    <source>
        <dbReference type="Google" id="ProtNLM"/>
    </source>
</evidence>
<dbReference type="Proteomes" id="UP000006753">
    <property type="component" value="Unassembled WGS sequence"/>
</dbReference>
<sequence length="163" mass="18777">MLPKINTGPKIYTTPPPPAPLALSLSLAPVIVDLAIFHAFMTTRMLLLSALRALCFSGANITDFIEKYKETYKDFNSIAFLREFAMQERDVNDLKNYYRTFSRVSERLTLMHLLSKTEQSRLFFLGLLVGIRNKTIKHYKVDELDLDFYAAFDDFVAFAFKTD</sequence>
<gene>
    <name evidence="2" type="ORF">MBM_07240</name>
</gene>
<evidence type="ECO:0000313" key="3">
    <source>
        <dbReference type="Proteomes" id="UP000006753"/>
    </source>
</evidence>
<keyword evidence="1" id="KW-0472">Membrane</keyword>
<dbReference type="AlphaFoldDB" id="K1XPQ5"/>
<organism evidence="2 3">
    <name type="scientific">Marssonina brunnea f. sp. multigermtubi (strain MB_m1)</name>
    <name type="common">Marssonina leaf spot fungus</name>
    <dbReference type="NCBI Taxonomy" id="1072389"/>
    <lineage>
        <taxon>Eukaryota</taxon>
        <taxon>Fungi</taxon>
        <taxon>Dikarya</taxon>
        <taxon>Ascomycota</taxon>
        <taxon>Pezizomycotina</taxon>
        <taxon>Leotiomycetes</taxon>
        <taxon>Helotiales</taxon>
        <taxon>Drepanopezizaceae</taxon>
        <taxon>Drepanopeziza</taxon>
    </lineage>
</organism>
<feature type="transmembrane region" description="Helical" evidence="1">
    <location>
        <begin position="20"/>
        <end position="41"/>
    </location>
</feature>
<keyword evidence="1" id="KW-0812">Transmembrane</keyword>
<reference evidence="2 3" key="1">
    <citation type="journal article" date="2012" name="BMC Genomics">
        <title>Sequencing the genome of Marssonina brunnea reveals fungus-poplar co-evolution.</title>
        <authorList>
            <person name="Zhu S."/>
            <person name="Cao Y.-Z."/>
            <person name="Jiang C."/>
            <person name="Tan B.-Y."/>
            <person name="Wang Z."/>
            <person name="Feng S."/>
            <person name="Zhang L."/>
            <person name="Su X.-H."/>
            <person name="Brejova B."/>
            <person name="Vinar T."/>
            <person name="Xu M."/>
            <person name="Wang M.-X."/>
            <person name="Zhang S.-G."/>
            <person name="Huang M.-R."/>
            <person name="Wu R."/>
            <person name="Zhou Y."/>
        </authorList>
    </citation>
    <scope>NUCLEOTIDE SEQUENCE [LARGE SCALE GENOMIC DNA]</scope>
    <source>
        <strain evidence="2 3">MB_m1</strain>
    </source>
</reference>
<evidence type="ECO:0000313" key="2">
    <source>
        <dbReference type="EMBL" id="EKD14519.1"/>
    </source>
</evidence>
<dbReference type="InParanoid" id="K1XPQ5"/>
<keyword evidence="3" id="KW-1185">Reference proteome</keyword>
<protein>
    <recommendedName>
        <fullName evidence="4">Retrotransposon gag domain-containing protein</fullName>
    </recommendedName>
</protein>
<accession>K1XPQ5</accession>
<dbReference type="EMBL" id="JH921445">
    <property type="protein sequence ID" value="EKD14519.1"/>
    <property type="molecule type" value="Genomic_DNA"/>
</dbReference>
<proteinExistence type="predicted"/>
<dbReference type="KEGG" id="mbe:MBM_07240"/>